<dbReference type="Proteomes" id="UP000265520">
    <property type="component" value="Unassembled WGS sequence"/>
</dbReference>
<evidence type="ECO:0000313" key="2">
    <source>
        <dbReference type="EMBL" id="MCH83723.1"/>
    </source>
</evidence>
<name>A0A392M9A7_9FABA</name>
<dbReference type="Pfam" id="PF03732">
    <property type="entry name" value="Retrotrans_gag"/>
    <property type="match status" value="1"/>
</dbReference>
<comment type="caution">
    <text evidence="2">The sequence shown here is derived from an EMBL/GenBank/DDBJ whole genome shotgun (WGS) entry which is preliminary data.</text>
</comment>
<evidence type="ECO:0000259" key="1">
    <source>
        <dbReference type="Pfam" id="PF03732"/>
    </source>
</evidence>
<dbReference type="EMBL" id="LXQA010005645">
    <property type="protein sequence ID" value="MCH83723.1"/>
    <property type="molecule type" value="Genomic_DNA"/>
</dbReference>
<reference evidence="2 3" key="1">
    <citation type="journal article" date="2018" name="Front. Plant Sci.">
        <title>Red Clover (Trifolium pratense) and Zigzag Clover (T. medium) - A Picture of Genomic Similarities and Differences.</title>
        <authorList>
            <person name="Dluhosova J."/>
            <person name="Istvanek J."/>
            <person name="Nedelnik J."/>
            <person name="Repkova J."/>
        </authorList>
    </citation>
    <scope>NUCLEOTIDE SEQUENCE [LARGE SCALE GENOMIC DNA]</scope>
    <source>
        <strain evidence="3">cv. 10/8</strain>
        <tissue evidence="2">Leaf</tissue>
    </source>
</reference>
<dbReference type="AlphaFoldDB" id="A0A392M9A7"/>
<accession>A0A392M9A7</accession>
<organism evidence="2 3">
    <name type="scientific">Trifolium medium</name>
    <dbReference type="NCBI Taxonomy" id="97028"/>
    <lineage>
        <taxon>Eukaryota</taxon>
        <taxon>Viridiplantae</taxon>
        <taxon>Streptophyta</taxon>
        <taxon>Embryophyta</taxon>
        <taxon>Tracheophyta</taxon>
        <taxon>Spermatophyta</taxon>
        <taxon>Magnoliopsida</taxon>
        <taxon>eudicotyledons</taxon>
        <taxon>Gunneridae</taxon>
        <taxon>Pentapetalae</taxon>
        <taxon>rosids</taxon>
        <taxon>fabids</taxon>
        <taxon>Fabales</taxon>
        <taxon>Fabaceae</taxon>
        <taxon>Papilionoideae</taxon>
        <taxon>50 kb inversion clade</taxon>
        <taxon>NPAAA clade</taxon>
        <taxon>Hologalegina</taxon>
        <taxon>IRL clade</taxon>
        <taxon>Trifolieae</taxon>
        <taxon>Trifolium</taxon>
    </lineage>
</organism>
<gene>
    <name evidence="2" type="ORF">A2U01_0004549</name>
</gene>
<dbReference type="InterPro" id="IPR005162">
    <property type="entry name" value="Retrotrans_gag_dom"/>
</dbReference>
<feature type="domain" description="Retrotransposon gag" evidence="1">
    <location>
        <begin position="82"/>
        <end position="137"/>
    </location>
</feature>
<proteinExistence type="predicted"/>
<protein>
    <recommendedName>
        <fullName evidence="1">Retrotransposon gag domain-containing protein</fullName>
    </recommendedName>
</protein>
<evidence type="ECO:0000313" key="3">
    <source>
        <dbReference type="Proteomes" id="UP000265520"/>
    </source>
</evidence>
<sequence>MQIIILYMHMCIHLKGTCSGLAKGPIIQRPNKILSRIDLDRCIEKTPKLETYNETEDSDEHVEHIDTILDYHQARGYVKCNLFVLTLTSSAMIWFKGLKDDSIDSWDKLCKEFSSHFTVRKRQPKMVASLSDVVQGEG</sequence>
<keyword evidence="3" id="KW-1185">Reference proteome</keyword>